<name>A0A6J6FFJ2_9ZZZZ</name>
<evidence type="ECO:0000256" key="4">
    <source>
        <dbReference type="ARBA" id="ARBA00022777"/>
    </source>
</evidence>
<dbReference type="PRINTS" id="PR01100">
    <property type="entry name" value="SHIKIMTKNASE"/>
</dbReference>
<dbReference type="SUPFAM" id="SSF52540">
    <property type="entry name" value="P-loop containing nucleoside triphosphate hydrolases"/>
    <property type="match status" value="1"/>
</dbReference>
<dbReference type="PANTHER" id="PTHR21087:SF16">
    <property type="entry name" value="SHIKIMATE KINASE 1, CHLOROPLASTIC"/>
    <property type="match status" value="1"/>
</dbReference>
<evidence type="ECO:0000256" key="5">
    <source>
        <dbReference type="ARBA" id="ARBA00022840"/>
    </source>
</evidence>
<dbReference type="EMBL" id="CAEZTR010000135">
    <property type="protein sequence ID" value="CAB4587686.1"/>
    <property type="molecule type" value="Genomic_DNA"/>
</dbReference>
<keyword evidence="1" id="KW-0028">Amino-acid biosynthesis</keyword>
<evidence type="ECO:0000256" key="3">
    <source>
        <dbReference type="ARBA" id="ARBA00022741"/>
    </source>
</evidence>
<accession>A0A6J6FFJ2</accession>
<dbReference type="InterPro" id="IPR027417">
    <property type="entry name" value="P-loop_NTPase"/>
</dbReference>
<organism evidence="8">
    <name type="scientific">freshwater metagenome</name>
    <dbReference type="NCBI Taxonomy" id="449393"/>
    <lineage>
        <taxon>unclassified sequences</taxon>
        <taxon>metagenomes</taxon>
        <taxon>ecological metagenomes</taxon>
    </lineage>
</organism>
<dbReference type="Gene3D" id="3.40.50.300">
    <property type="entry name" value="P-loop containing nucleotide triphosphate hydrolases"/>
    <property type="match status" value="1"/>
</dbReference>
<keyword evidence="2" id="KW-0808">Transferase</keyword>
<dbReference type="GO" id="GO:0008652">
    <property type="term" value="P:amino acid biosynthetic process"/>
    <property type="evidence" value="ECO:0007669"/>
    <property type="project" value="UniProtKB-KW"/>
</dbReference>
<proteinExistence type="inferred from homology"/>
<dbReference type="PANTHER" id="PTHR21087">
    <property type="entry name" value="SHIKIMATE KINASE"/>
    <property type="match status" value="1"/>
</dbReference>
<dbReference type="GO" id="GO:0005524">
    <property type="term" value="F:ATP binding"/>
    <property type="evidence" value="ECO:0007669"/>
    <property type="project" value="UniProtKB-KW"/>
</dbReference>
<dbReference type="InterPro" id="IPR000623">
    <property type="entry name" value="Shikimate_kinase/TSH1"/>
</dbReference>
<dbReference type="AlphaFoldDB" id="A0A6J6FFJ2"/>
<dbReference type="GO" id="GO:0009073">
    <property type="term" value="P:aromatic amino acid family biosynthetic process"/>
    <property type="evidence" value="ECO:0007669"/>
    <property type="project" value="UniProtKB-KW"/>
</dbReference>
<reference evidence="8" key="1">
    <citation type="submission" date="2020-05" db="EMBL/GenBank/DDBJ databases">
        <authorList>
            <person name="Chiriac C."/>
            <person name="Salcher M."/>
            <person name="Ghai R."/>
            <person name="Kavagutti S V."/>
        </authorList>
    </citation>
    <scope>NUCLEOTIDE SEQUENCE</scope>
</reference>
<evidence type="ECO:0000256" key="6">
    <source>
        <dbReference type="ARBA" id="ARBA00023141"/>
    </source>
</evidence>
<gene>
    <name evidence="7" type="ORF">UFOPK1603_00021</name>
    <name evidence="8" type="ORF">UFOPK1711_01634</name>
    <name evidence="9" type="ORF">UFOPK2143_00240</name>
</gene>
<evidence type="ECO:0000256" key="2">
    <source>
        <dbReference type="ARBA" id="ARBA00022679"/>
    </source>
</evidence>
<dbReference type="CDD" id="cd00464">
    <property type="entry name" value="SK"/>
    <property type="match status" value="1"/>
</dbReference>
<dbReference type="InterPro" id="IPR031322">
    <property type="entry name" value="Shikimate/glucono_kinase"/>
</dbReference>
<keyword evidence="6" id="KW-0057">Aromatic amino acid biosynthesis</keyword>
<dbReference type="Pfam" id="PF01202">
    <property type="entry name" value="SKI"/>
    <property type="match status" value="1"/>
</dbReference>
<keyword evidence="4" id="KW-0418">Kinase</keyword>
<evidence type="ECO:0000256" key="1">
    <source>
        <dbReference type="ARBA" id="ARBA00022605"/>
    </source>
</evidence>
<evidence type="ECO:0000313" key="7">
    <source>
        <dbReference type="EMBL" id="CAB4553020.1"/>
    </source>
</evidence>
<keyword evidence="3" id="KW-0547">Nucleotide-binding</keyword>
<sequence>MNSASSRSAHIVLIGMMGVGKSTVGRRVARELSRPFVDSDDEVVARTGRAVAEIFATDGEPAFRAIEEEVMANLLASQTPSVIAAAGGSVLSSSTRARLRESGTVVWMRAPVDVLVGRTSRGTHRPALANDPRATLTQMETDREALYGEVADITVDCTAPITAVVGAIVRSVNEVDAQ</sequence>
<evidence type="ECO:0000313" key="9">
    <source>
        <dbReference type="EMBL" id="CAB4636042.1"/>
    </source>
</evidence>
<dbReference type="GO" id="GO:0005829">
    <property type="term" value="C:cytosol"/>
    <property type="evidence" value="ECO:0007669"/>
    <property type="project" value="TreeGrafter"/>
</dbReference>
<evidence type="ECO:0000313" key="8">
    <source>
        <dbReference type="EMBL" id="CAB4587686.1"/>
    </source>
</evidence>
<dbReference type="HAMAP" id="MF_00109">
    <property type="entry name" value="Shikimate_kinase"/>
    <property type="match status" value="1"/>
</dbReference>
<keyword evidence="5" id="KW-0067">ATP-binding</keyword>
<protein>
    <submittedName>
        <fullName evidence="8">Unannotated protein</fullName>
    </submittedName>
</protein>
<dbReference type="EMBL" id="CAEZTG010000001">
    <property type="protein sequence ID" value="CAB4553020.1"/>
    <property type="molecule type" value="Genomic_DNA"/>
</dbReference>
<dbReference type="GO" id="GO:0004765">
    <property type="term" value="F:shikimate kinase activity"/>
    <property type="evidence" value="ECO:0007669"/>
    <property type="project" value="TreeGrafter"/>
</dbReference>
<dbReference type="EMBL" id="CAEZVV010000007">
    <property type="protein sequence ID" value="CAB4636042.1"/>
    <property type="molecule type" value="Genomic_DNA"/>
</dbReference>